<dbReference type="AlphaFoldDB" id="A0AA48KAW9"/>
<dbReference type="SUPFAM" id="SSF141571">
    <property type="entry name" value="Pentapeptide repeat-like"/>
    <property type="match status" value="3"/>
</dbReference>
<dbReference type="KEGG" id="msil:METEAL_29060"/>
<proteinExistence type="predicted"/>
<dbReference type="InterPro" id="IPR051082">
    <property type="entry name" value="Pentapeptide-BTB/POZ_domain"/>
</dbReference>
<keyword evidence="4" id="KW-1185">Reference proteome</keyword>
<dbReference type="InterPro" id="IPR001646">
    <property type="entry name" value="5peptide_repeat"/>
</dbReference>
<dbReference type="EMBL" id="AP027080">
    <property type="protein sequence ID" value="BDU73732.1"/>
    <property type="molecule type" value="Genomic_DNA"/>
</dbReference>
<evidence type="ECO:0000259" key="2">
    <source>
        <dbReference type="Pfam" id="PF09937"/>
    </source>
</evidence>
<dbReference type="PANTHER" id="PTHR14136">
    <property type="entry name" value="BTB_POZ DOMAIN-CONTAINING PROTEIN KCTD9"/>
    <property type="match status" value="1"/>
</dbReference>
<protein>
    <recommendedName>
        <fullName evidence="2">DUF2169 domain-containing protein</fullName>
    </recommendedName>
</protein>
<accession>A0AA48KAW9</accession>
<dbReference type="PANTHER" id="PTHR14136:SF17">
    <property type="entry name" value="BTB_POZ DOMAIN-CONTAINING PROTEIN KCTD9"/>
    <property type="match status" value="1"/>
</dbReference>
<dbReference type="Pfam" id="PF09937">
    <property type="entry name" value="DUF2169"/>
    <property type="match status" value="1"/>
</dbReference>
<reference evidence="4" key="1">
    <citation type="journal article" date="2023" name="Int. J. Syst. Evol. Microbiol.">
        <title>Mesoterricola silvestris gen. nov., sp. nov., Mesoterricola sediminis sp. nov., Geothrix oryzae sp. nov., Geothrix edaphica sp. nov., Geothrix rubra sp. nov., and Geothrix limicola sp. nov., six novel members of Acidobacteriota isolated from soils.</title>
        <authorList>
            <person name="Itoh H."/>
            <person name="Sugisawa Y."/>
            <person name="Mise K."/>
            <person name="Xu Z."/>
            <person name="Kuniyasu M."/>
            <person name="Ushijima N."/>
            <person name="Kawano K."/>
            <person name="Kobayashi E."/>
            <person name="Shiratori Y."/>
            <person name="Masuda Y."/>
            <person name="Senoo K."/>
        </authorList>
    </citation>
    <scope>NUCLEOTIDE SEQUENCE [LARGE SCALE GENOMIC DNA]</scope>
    <source>
        <strain evidence="4">W79</strain>
    </source>
</reference>
<dbReference type="RefSeq" id="WP_316412401.1">
    <property type="nucleotide sequence ID" value="NZ_AP027080.1"/>
</dbReference>
<feature type="domain" description="DUF2169" evidence="2">
    <location>
        <begin position="59"/>
        <end position="287"/>
    </location>
</feature>
<dbReference type="Pfam" id="PF00805">
    <property type="entry name" value="Pentapeptide"/>
    <property type="match status" value="4"/>
</dbReference>
<dbReference type="Proteomes" id="UP001238179">
    <property type="component" value="Chromosome"/>
</dbReference>
<organism evidence="3 4">
    <name type="scientific">Mesoterricola silvestris</name>
    <dbReference type="NCBI Taxonomy" id="2927979"/>
    <lineage>
        <taxon>Bacteria</taxon>
        <taxon>Pseudomonadati</taxon>
        <taxon>Acidobacteriota</taxon>
        <taxon>Holophagae</taxon>
        <taxon>Holophagales</taxon>
        <taxon>Holophagaceae</taxon>
        <taxon>Mesoterricola</taxon>
    </lineage>
</organism>
<dbReference type="InterPro" id="IPR018683">
    <property type="entry name" value="DUF2169"/>
</dbReference>
<evidence type="ECO:0000313" key="3">
    <source>
        <dbReference type="EMBL" id="BDU73732.1"/>
    </source>
</evidence>
<gene>
    <name evidence="3" type="ORF">METEAL_29060</name>
</gene>
<sequence>MKTIRPMQVSVCSRVLEQGHRFYSIHSASMGLRIPSGEPLLDLDFLKEALGALGPDDLPDAGMPKPQGEVLLTGAFHSPGGRPVAGHEVLFRVGPVERRLFVFGPRRWGALGPTEPGPVAHCPLDPAHAFGGAGFQANPAGQGWEDGQLPQVEDPAHLVASPRDRPDPAFPGPAGPGHPRRRAFQPDCGPDYLHRDFPGYPAGFDWRFFLCGPGEQRLPGYFRGDESYAFHHLHPEIEVLQGRLPGFRVRCFLNQDLGGAPQFSELSMNLDTVWCFPAQSLLWLFWRGGREVADDEASRITHLLAAFESPGAPRGLDHYREALARRLEAQDPLLDVLATQDLIPPDQACALERLTAPAQPAPSAFSRNMEAQKDRLRALAREKLDAALAQAREALPAQGPPEPLRLDGEALRPPSGVPAPDPGARALQEEMERLLPGVGRGGPVQLKDFSFGKLDRVLKAVETLTRSRKDELTAHVDATRAGALAGMGAQAPADLPGELRRALDTAARTLEDGAAPGPARVPLPRFDPRPLLEPLEAAEAQARAGLGDMAARGSADGAAALGATVDGLEPVRSRIQESLRRAEAAFRPLYLRGAHRMPEGASPHAEDLPTRRAAFLRALAGGGPLAGGDWACLDLAGLKLDGVDLSGAYLEQVDLRGASLRGANLRGAILARARLEAADFTGADLEGANLGGAAAARARFPQANLLGATLELGTFAGADFQGCRLGGATLMEVDLDRADFAGAFLESATFLRLEVQGARFWEARLGRATFLQCAWREADFSGARLDHTTWADPRLEEVRFDGADLEAACFLASAPGKAVLAGLSFAGARLDRGTFLHLPLRGARFREASLAGALFSGADLAGADLSGARARQAQFRKAILTGANLERIDLMEGSLAKANLVQARFRGANLHGVDVLRSTLGATDFTDCNLERTLLQGWRPR</sequence>
<evidence type="ECO:0000313" key="4">
    <source>
        <dbReference type="Proteomes" id="UP001238179"/>
    </source>
</evidence>
<evidence type="ECO:0000256" key="1">
    <source>
        <dbReference type="SAM" id="MobiDB-lite"/>
    </source>
</evidence>
<name>A0AA48KAW9_9BACT</name>
<dbReference type="Gene3D" id="2.160.20.80">
    <property type="entry name" value="E3 ubiquitin-protein ligase SopA"/>
    <property type="match status" value="3"/>
</dbReference>
<feature type="region of interest" description="Disordered" evidence="1">
    <location>
        <begin position="158"/>
        <end position="183"/>
    </location>
</feature>